<keyword evidence="1" id="KW-1133">Transmembrane helix</keyword>
<keyword evidence="3" id="KW-1185">Reference proteome</keyword>
<dbReference type="HOGENOM" id="CLU_1902193_0_0_11"/>
<keyword evidence="1" id="KW-0472">Membrane</keyword>
<evidence type="ECO:0000256" key="1">
    <source>
        <dbReference type="SAM" id="Phobius"/>
    </source>
</evidence>
<organism evidence="2 3">
    <name type="scientific">Actinomyces johnsonii F0542</name>
    <dbReference type="NCBI Taxonomy" id="1321818"/>
    <lineage>
        <taxon>Bacteria</taxon>
        <taxon>Bacillati</taxon>
        <taxon>Actinomycetota</taxon>
        <taxon>Actinomycetes</taxon>
        <taxon>Actinomycetales</taxon>
        <taxon>Actinomycetaceae</taxon>
        <taxon>Actinomyces</taxon>
    </lineage>
</organism>
<accession>U1QSR1</accession>
<keyword evidence="1" id="KW-0812">Transmembrane</keyword>
<reference evidence="2 3" key="1">
    <citation type="submission" date="2013-08" db="EMBL/GenBank/DDBJ databases">
        <authorList>
            <person name="Weinstock G."/>
            <person name="Sodergren E."/>
            <person name="Wylie T."/>
            <person name="Fulton L."/>
            <person name="Fulton R."/>
            <person name="Fronick C."/>
            <person name="O'Laughlin M."/>
            <person name="Godfrey J."/>
            <person name="Miner T."/>
            <person name="Herter B."/>
            <person name="Appelbaum E."/>
            <person name="Cordes M."/>
            <person name="Lek S."/>
            <person name="Wollam A."/>
            <person name="Pepin K.H."/>
            <person name="Palsikar V.B."/>
            <person name="Mitreva M."/>
            <person name="Wilson R.K."/>
        </authorList>
    </citation>
    <scope>NUCLEOTIDE SEQUENCE [LARGE SCALE GENOMIC DNA]</scope>
    <source>
        <strain evidence="2 3">F0542</strain>
    </source>
</reference>
<dbReference type="AlphaFoldDB" id="U1QSR1"/>
<protein>
    <submittedName>
        <fullName evidence="2">Uncharacterized protein</fullName>
    </submittedName>
</protein>
<name>U1QSR1_9ACTO</name>
<evidence type="ECO:0000313" key="3">
    <source>
        <dbReference type="Proteomes" id="UP000016536"/>
    </source>
</evidence>
<dbReference type="Proteomes" id="UP000016536">
    <property type="component" value="Unassembled WGS sequence"/>
</dbReference>
<evidence type="ECO:0000313" key="2">
    <source>
        <dbReference type="EMBL" id="ERH24649.1"/>
    </source>
</evidence>
<sequence length="133" mass="14132">MYALILIISAIYVAGIVTGVAIAYCAPGTYRRRHARAHSRTPPTPQPLPDWEVAAPRQLISDAPTIASPTPPGGHHVVHAIGSALPPGRYIGRSITDFEDSGYVTIENHNVTVRVTSGSTTYEGDTLAVVFGN</sequence>
<dbReference type="RefSeq" id="WP_021610496.1">
    <property type="nucleotide sequence ID" value="NZ_KE952096.1"/>
</dbReference>
<proteinExistence type="predicted"/>
<comment type="caution">
    <text evidence="2">The sequence shown here is derived from an EMBL/GenBank/DDBJ whole genome shotgun (WGS) entry which is preliminary data.</text>
</comment>
<feature type="transmembrane region" description="Helical" evidence="1">
    <location>
        <begin position="6"/>
        <end position="26"/>
    </location>
</feature>
<gene>
    <name evidence="2" type="ORF">HMPREF1979_01152</name>
</gene>
<dbReference type="EMBL" id="AWSE01000053">
    <property type="protein sequence ID" value="ERH24649.1"/>
    <property type="molecule type" value="Genomic_DNA"/>
</dbReference>